<dbReference type="InterPro" id="IPR011623">
    <property type="entry name" value="7TMR_DISM_rcpt_extracell_dom1"/>
</dbReference>
<keyword evidence="1" id="KW-0812">Transmembrane</keyword>
<organism evidence="4 5">
    <name type="scientific">Pseudomonas guineae</name>
    <dbReference type="NCBI Taxonomy" id="425504"/>
    <lineage>
        <taxon>Bacteria</taxon>
        <taxon>Pseudomonadati</taxon>
        <taxon>Pseudomonadota</taxon>
        <taxon>Gammaproteobacteria</taxon>
        <taxon>Pseudomonadales</taxon>
        <taxon>Pseudomonadaceae</taxon>
        <taxon>Pseudomonas</taxon>
    </lineage>
</organism>
<dbReference type="Gene3D" id="3.30.450.20">
    <property type="entry name" value="PAS domain"/>
    <property type="match status" value="1"/>
</dbReference>
<evidence type="ECO:0000313" key="4">
    <source>
        <dbReference type="EMBL" id="SFI10022.1"/>
    </source>
</evidence>
<dbReference type="NCBIfam" id="TIGR00254">
    <property type="entry name" value="GGDEF"/>
    <property type="match status" value="1"/>
</dbReference>
<dbReference type="SUPFAM" id="SSF55785">
    <property type="entry name" value="PYP-like sensor domain (PAS domain)"/>
    <property type="match status" value="1"/>
</dbReference>
<dbReference type="EMBL" id="FOQL01000001">
    <property type="protein sequence ID" value="SFI10022.1"/>
    <property type="molecule type" value="Genomic_DNA"/>
</dbReference>
<dbReference type="InterPro" id="IPR035919">
    <property type="entry name" value="EAL_sf"/>
</dbReference>
<dbReference type="SMART" id="SM00091">
    <property type="entry name" value="PAS"/>
    <property type="match status" value="1"/>
</dbReference>
<dbReference type="OrthoDB" id="9787514at2"/>
<evidence type="ECO:0000259" key="2">
    <source>
        <dbReference type="PROSITE" id="PS50883"/>
    </source>
</evidence>
<dbReference type="InterPro" id="IPR035965">
    <property type="entry name" value="PAS-like_dom_sf"/>
</dbReference>
<dbReference type="CDD" id="cd01949">
    <property type="entry name" value="GGDEF"/>
    <property type="match status" value="1"/>
</dbReference>
<proteinExistence type="predicted"/>
<feature type="transmembrane region" description="Helical" evidence="1">
    <location>
        <begin position="187"/>
        <end position="208"/>
    </location>
</feature>
<dbReference type="Gene3D" id="3.30.70.270">
    <property type="match status" value="1"/>
</dbReference>
<feature type="domain" description="EAL" evidence="2">
    <location>
        <begin position="697"/>
        <end position="953"/>
    </location>
</feature>
<dbReference type="Pfam" id="PF00990">
    <property type="entry name" value="GGDEF"/>
    <property type="match status" value="1"/>
</dbReference>
<dbReference type="InterPro" id="IPR050706">
    <property type="entry name" value="Cyclic-di-GMP_PDE-like"/>
</dbReference>
<dbReference type="Proteomes" id="UP000243606">
    <property type="component" value="Unassembled WGS sequence"/>
</dbReference>
<dbReference type="SUPFAM" id="SSF141868">
    <property type="entry name" value="EAL domain-like"/>
    <property type="match status" value="1"/>
</dbReference>
<dbReference type="InterPro" id="IPR000160">
    <property type="entry name" value="GGDEF_dom"/>
</dbReference>
<accession>A0A1I3FFZ3</accession>
<dbReference type="PANTHER" id="PTHR33121">
    <property type="entry name" value="CYCLIC DI-GMP PHOSPHODIESTERASE PDEF"/>
    <property type="match status" value="1"/>
</dbReference>
<dbReference type="SMART" id="SM00052">
    <property type="entry name" value="EAL"/>
    <property type="match status" value="1"/>
</dbReference>
<dbReference type="GO" id="GO:0071111">
    <property type="term" value="F:cyclic-guanylate-specific phosphodiesterase activity"/>
    <property type="evidence" value="ECO:0007669"/>
    <property type="project" value="InterPro"/>
</dbReference>
<keyword evidence="1" id="KW-1133">Transmembrane helix</keyword>
<dbReference type="Pfam" id="PF07695">
    <property type="entry name" value="7TMR-DISM_7TM"/>
    <property type="match status" value="1"/>
</dbReference>
<dbReference type="Gene3D" id="2.60.40.2380">
    <property type="match status" value="1"/>
</dbReference>
<dbReference type="PROSITE" id="PS50887">
    <property type="entry name" value="GGDEF"/>
    <property type="match status" value="1"/>
</dbReference>
<dbReference type="RefSeq" id="WP_090240841.1">
    <property type="nucleotide sequence ID" value="NZ_FOQL01000001.1"/>
</dbReference>
<dbReference type="InterPro" id="IPR000014">
    <property type="entry name" value="PAS"/>
</dbReference>
<dbReference type="Pfam" id="PF00563">
    <property type="entry name" value="EAL"/>
    <property type="match status" value="1"/>
</dbReference>
<dbReference type="PANTHER" id="PTHR33121:SF23">
    <property type="entry name" value="CYCLIC DI-GMP PHOSPHODIESTERASE PDEB"/>
    <property type="match status" value="1"/>
</dbReference>
<keyword evidence="5" id="KW-1185">Reference proteome</keyword>
<reference evidence="5" key="1">
    <citation type="submission" date="2016-10" db="EMBL/GenBank/DDBJ databases">
        <authorList>
            <person name="Varghese N."/>
            <person name="Submissions S."/>
        </authorList>
    </citation>
    <scope>NUCLEOTIDE SEQUENCE [LARGE SCALE GENOMIC DNA]</scope>
    <source>
        <strain evidence="5">LMG 24016</strain>
    </source>
</reference>
<dbReference type="STRING" id="425504.SAMN05216206_1437"/>
<dbReference type="AlphaFoldDB" id="A0A1I3FFZ3"/>
<dbReference type="InterPro" id="IPR001633">
    <property type="entry name" value="EAL_dom"/>
</dbReference>
<name>A0A1I3FFZ3_9PSED</name>
<protein>
    <submittedName>
        <fullName evidence="4">Diguanylate cyclase/phosphodiesterase</fullName>
    </submittedName>
</protein>
<dbReference type="CDD" id="cd01948">
    <property type="entry name" value="EAL"/>
    <property type="match status" value="1"/>
</dbReference>
<dbReference type="CDD" id="cd00130">
    <property type="entry name" value="PAS"/>
    <property type="match status" value="1"/>
</dbReference>
<dbReference type="Pfam" id="PF07696">
    <property type="entry name" value="7TMR-DISMED2"/>
    <property type="match status" value="1"/>
</dbReference>
<feature type="transmembrane region" description="Helical" evidence="1">
    <location>
        <begin position="280"/>
        <end position="300"/>
    </location>
</feature>
<feature type="transmembrane region" description="Helical" evidence="1">
    <location>
        <begin position="335"/>
        <end position="354"/>
    </location>
</feature>
<evidence type="ECO:0000256" key="1">
    <source>
        <dbReference type="SAM" id="Phobius"/>
    </source>
</evidence>
<feature type="transmembrane region" description="Helical" evidence="1">
    <location>
        <begin position="244"/>
        <end position="268"/>
    </location>
</feature>
<sequence length="968" mass="108423">MFRLSNLPLLALLLGFLLGSVPVYADVPLLVLTNEQLKQPVDVPASLVLEDPSGNLTAAEVHERIAVEGKRIDGAPRLGYSASAWWLAFRLDAPVAERLDLIIDRPFLDDIEVWLYDRERLIAPFYSGDHRAFLERGAPSPHFLLNLPRLGQGPHTLLLRVQSGSALSVPMQLVAAEQSPLLLAEHWMRSGLLLGALLSLALFFLVRFSTLHETQLVWFCLTVASVALYNASLHGVTSLVGPQWIWLSTQLANLANPGMLIFSSLFLVSALKLELGRLRWLRNALFVLTLLVCGWTISSYGEYRSYQALNVLILLTAGFQLLLLILAVRKQRPYAIGYLLCWSSALVLMLLVPLGRSGLIPLPSSINYMHAYLPVLSMLIFAGILDKQLEQIRRALLHSKAQALGNLEQYQALFSSSGEGIFRCTQSGTLIEANPSFSALLALPDTLADLTMQHLLGQQHWEQLLTALDNEHASSLECRIQGCDEQMHWVYLSLHKRPAQDCIEGIVVDLSERRALEERLQYLAAHDSLTGLLNRRELERLLRDSLKGQGALRFSHLLSLDLDQFKQVNDLCGHSAGDQLLRQLASHLHHHLSPQAELARIGGDEFAVLLCEVDTDAALAHAETLRHCVEQFVFSWQGRPFRVQASIGLLELNSTVSDWETALNWADSASQLAKHQGRNRVQLFNLDDGVLLEQQRQLQWITRLREGIEHDHFELFYQPVMALQEDSSGLRYEVLLRYRDPDSGEWISPGQFLDAAQRYGFLEAIDRWVVMHFLQWLADNPRHLEQLVQVNVNLTANSLLSAPFHEMLHRELRRHNLPAHKLCIEVTEMVALGELGVSAQWIDQLRRQGLKVALDDFGSGFASYAYLRHLPLDIVKIDGSFIRGLESDPINQAMVGSMRKIASQLGLSTVAEFVESQATLDCVRELGLDYAQGYCIGYPQPLSLLADTAVGEEQRSTTALLQRGAALE</sequence>
<feature type="domain" description="GGDEF" evidence="3">
    <location>
        <begin position="553"/>
        <end position="686"/>
    </location>
</feature>
<evidence type="ECO:0000259" key="3">
    <source>
        <dbReference type="PROSITE" id="PS50887"/>
    </source>
</evidence>
<dbReference type="SMART" id="SM00267">
    <property type="entry name" value="GGDEF"/>
    <property type="match status" value="1"/>
</dbReference>
<feature type="transmembrane region" description="Helical" evidence="1">
    <location>
        <begin position="215"/>
        <end position="232"/>
    </location>
</feature>
<dbReference type="Gene3D" id="3.20.20.450">
    <property type="entry name" value="EAL domain"/>
    <property type="match status" value="1"/>
</dbReference>
<gene>
    <name evidence="4" type="ORF">SAMN05216206_1437</name>
</gene>
<evidence type="ECO:0000313" key="5">
    <source>
        <dbReference type="Proteomes" id="UP000243606"/>
    </source>
</evidence>
<dbReference type="InterPro" id="IPR029787">
    <property type="entry name" value="Nucleotide_cyclase"/>
</dbReference>
<dbReference type="InterPro" id="IPR011622">
    <property type="entry name" value="7TMR_DISM_rcpt_extracell_dom2"/>
</dbReference>
<keyword evidence="1" id="KW-0472">Membrane</keyword>
<dbReference type="InterPro" id="IPR043128">
    <property type="entry name" value="Rev_trsase/Diguanyl_cyclase"/>
</dbReference>
<dbReference type="PROSITE" id="PS50883">
    <property type="entry name" value="EAL"/>
    <property type="match status" value="1"/>
</dbReference>
<feature type="transmembrane region" description="Helical" evidence="1">
    <location>
        <begin position="306"/>
        <end position="328"/>
    </location>
</feature>
<dbReference type="SUPFAM" id="SSF55073">
    <property type="entry name" value="Nucleotide cyclase"/>
    <property type="match status" value="1"/>
</dbReference>